<dbReference type="AlphaFoldDB" id="A0A6G9J2S0"/>
<dbReference type="Gene3D" id="3.30.565.10">
    <property type="entry name" value="Histidine kinase-like ATPase, C-terminal domain"/>
    <property type="match status" value="1"/>
</dbReference>
<evidence type="ECO:0000313" key="6">
    <source>
        <dbReference type="Proteomes" id="UP000613002"/>
    </source>
</evidence>
<dbReference type="InterPro" id="IPR004358">
    <property type="entry name" value="Sig_transdc_His_kin-like_C"/>
</dbReference>
<evidence type="ECO:0000313" key="5">
    <source>
        <dbReference type="EMBL" id="MBB3870384.1"/>
    </source>
</evidence>
<dbReference type="GO" id="GO:0000160">
    <property type="term" value="P:phosphorelay signal transduction system"/>
    <property type="evidence" value="ECO:0007669"/>
    <property type="project" value="UniProtKB-KW"/>
</dbReference>
<dbReference type="EMBL" id="JACICZ010000023">
    <property type="protein sequence ID" value="MBB3870384.1"/>
    <property type="molecule type" value="Genomic_DNA"/>
</dbReference>
<gene>
    <name evidence="5" type="ORF">HNR78_003324</name>
</gene>
<sequence length="40" mass="4246">MQAGRLGLAIAKEFVLAHDGTIDVESTPGQGTTFIVKLPY</sequence>
<dbReference type="SUPFAM" id="SSF55874">
    <property type="entry name" value="ATPase domain of HSP90 chaperone/DNA topoisomerase II/histidine kinase"/>
    <property type="match status" value="1"/>
</dbReference>
<evidence type="ECO:0000256" key="2">
    <source>
        <dbReference type="ARBA" id="ARBA00012438"/>
    </source>
</evidence>
<keyword evidence="6" id="KW-1185">Reference proteome</keyword>
<comment type="caution">
    <text evidence="5">The sequence shown here is derived from an EMBL/GenBank/DDBJ whole genome shotgun (WGS) entry which is preliminary data.</text>
</comment>
<dbReference type="GO" id="GO:0004673">
    <property type="term" value="F:protein histidine kinase activity"/>
    <property type="evidence" value="ECO:0007669"/>
    <property type="project" value="UniProtKB-EC"/>
</dbReference>
<accession>A0A6G9J2S0</accession>
<proteinExistence type="predicted"/>
<protein>
    <recommendedName>
        <fullName evidence="2">histidine kinase</fullName>
        <ecNumber evidence="2">2.7.13.3</ecNumber>
    </recommendedName>
</protein>
<dbReference type="Proteomes" id="UP000613002">
    <property type="component" value="Unassembled WGS sequence"/>
</dbReference>
<dbReference type="EC" id="2.7.13.3" evidence="2"/>
<evidence type="ECO:0000256" key="3">
    <source>
        <dbReference type="ARBA" id="ARBA00023012"/>
    </source>
</evidence>
<dbReference type="PRINTS" id="PR00344">
    <property type="entry name" value="BCTRLSENSOR"/>
</dbReference>
<keyword evidence="3" id="KW-0902">Two-component regulatory system</keyword>
<comment type="catalytic activity">
    <reaction evidence="1">
        <text>ATP + protein L-histidine = ADP + protein N-phospho-L-histidine.</text>
        <dbReference type="EC" id="2.7.13.3"/>
    </reaction>
</comment>
<dbReference type="Pfam" id="PF02518">
    <property type="entry name" value="HATPase_c"/>
    <property type="match status" value="1"/>
</dbReference>
<dbReference type="InterPro" id="IPR036890">
    <property type="entry name" value="HATPase_C_sf"/>
</dbReference>
<feature type="domain" description="Histidine kinase/HSP90-like ATPase" evidence="4">
    <location>
        <begin position="5"/>
        <end position="39"/>
    </location>
</feature>
<evidence type="ECO:0000256" key="1">
    <source>
        <dbReference type="ARBA" id="ARBA00000085"/>
    </source>
</evidence>
<reference evidence="5 6" key="1">
    <citation type="submission" date="2020-08" db="EMBL/GenBank/DDBJ databases">
        <title>Genomic Encyclopedia of Type Strains, Phase IV (KMG-IV): sequencing the most valuable type-strain genomes for metagenomic binning, comparative biology and taxonomic classification.</title>
        <authorList>
            <person name="Goeker M."/>
        </authorList>
    </citation>
    <scope>NUCLEOTIDE SEQUENCE [LARGE SCALE GENOMIC DNA]</scope>
    <source>
        <strain evidence="5 6">DSM 14590</strain>
    </source>
</reference>
<dbReference type="InterPro" id="IPR003594">
    <property type="entry name" value="HATPase_dom"/>
</dbReference>
<keyword evidence="5" id="KW-0808">Transferase</keyword>
<evidence type="ECO:0000259" key="4">
    <source>
        <dbReference type="Pfam" id="PF02518"/>
    </source>
</evidence>
<keyword evidence="5" id="KW-0418">Kinase</keyword>
<organism evidence="5 6">
    <name type="scientific">Parageobacillus toebii NBRC 107807</name>
    <dbReference type="NCBI Taxonomy" id="1223503"/>
    <lineage>
        <taxon>Bacteria</taxon>
        <taxon>Bacillati</taxon>
        <taxon>Bacillota</taxon>
        <taxon>Bacilli</taxon>
        <taxon>Bacillales</taxon>
        <taxon>Anoxybacillaceae</taxon>
        <taxon>Parageobacillus</taxon>
    </lineage>
</organism>
<name>A0A6G9J2S0_9BACL</name>